<comment type="similarity">
    <text evidence="2">Belongs to the binding-protein-dependent transport system permease family. CysTW subfamily.</text>
</comment>
<accession>G5IBM7</accession>
<evidence type="ECO:0000256" key="1">
    <source>
        <dbReference type="ARBA" id="ARBA00004651"/>
    </source>
</evidence>
<evidence type="ECO:0000256" key="8">
    <source>
        <dbReference type="RuleBase" id="RU363032"/>
    </source>
</evidence>
<dbReference type="PANTHER" id="PTHR42929:SF1">
    <property type="entry name" value="INNER MEMBRANE ABC TRANSPORTER PERMEASE PROTEIN YDCU-RELATED"/>
    <property type="match status" value="1"/>
</dbReference>
<comment type="subcellular location">
    <subcellularLocation>
        <location evidence="1 8">Cell membrane</location>
        <topology evidence="1 8">Multi-pass membrane protein</topology>
    </subcellularLocation>
</comment>
<keyword evidence="4" id="KW-1003">Cell membrane</keyword>
<evidence type="ECO:0000256" key="7">
    <source>
        <dbReference type="ARBA" id="ARBA00023136"/>
    </source>
</evidence>
<dbReference type="OrthoDB" id="8404154at2"/>
<dbReference type="HOGENOM" id="CLU_016047_18_6_9"/>
<protein>
    <recommendedName>
        <fullName evidence="9">ABC transmembrane type-1 domain-containing protein</fullName>
    </recommendedName>
</protein>
<comment type="caution">
    <text evidence="10">The sequence shown here is derived from an EMBL/GenBank/DDBJ whole genome shotgun (WGS) entry which is preliminary data.</text>
</comment>
<dbReference type="Pfam" id="PF00528">
    <property type="entry name" value="BPD_transp_1"/>
    <property type="match status" value="1"/>
</dbReference>
<reference evidence="10 11" key="1">
    <citation type="submission" date="2011-08" db="EMBL/GenBank/DDBJ databases">
        <title>The Genome Sequence of Clostridium hathewayi WAL-18680.</title>
        <authorList>
            <consortium name="The Broad Institute Genome Sequencing Platform"/>
            <person name="Earl A."/>
            <person name="Ward D."/>
            <person name="Feldgarden M."/>
            <person name="Gevers D."/>
            <person name="Finegold S.M."/>
            <person name="Summanen P.H."/>
            <person name="Molitoris D.R."/>
            <person name="Song M."/>
            <person name="Daigneault M."/>
            <person name="Allen-Vercoe E."/>
            <person name="Young S.K."/>
            <person name="Zeng Q."/>
            <person name="Gargeya S."/>
            <person name="Fitzgerald M."/>
            <person name="Haas B."/>
            <person name="Abouelleil A."/>
            <person name="Alvarado L."/>
            <person name="Arachchi H.M."/>
            <person name="Berlin A."/>
            <person name="Brown A."/>
            <person name="Chapman S.B."/>
            <person name="Chen Z."/>
            <person name="Dunbar C."/>
            <person name="Freedman E."/>
            <person name="Gearin G."/>
            <person name="Gellesch M."/>
            <person name="Goldberg J."/>
            <person name="Griggs A."/>
            <person name="Gujja S."/>
            <person name="Heiman D."/>
            <person name="Howarth C."/>
            <person name="Larson L."/>
            <person name="Lui A."/>
            <person name="MacDonald P.J.P."/>
            <person name="Montmayeur A."/>
            <person name="Murphy C."/>
            <person name="Neiman D."/>
            <person name="Pearson M."/>
            <person name="Priest M."/>
            <person name="Roberts A."/>
            <person name="Saif S."/>
            <person name="Shea T."/>
            <person name="Shenoy N."/>
            <person name="Sisk P."/>
            <person name="Stolte C."/>
            <person name="Sykes S."/>
            <person name="Wortman J."/>
            <person name="Nusbaum C."/>
            <person name="Birren B."/>
        </authorList>
    </citation>
    <scope>NUCLEOTIDE SEQUENCE [LARGE SCALE GENOMIC DNA]</scope>
    <source>
        <strain evidence="10 11">WAL-18680</strain>
    </source>
</reference>
<dbReference type="InterPro" id="IPR000515">
    <property type="entry name" value="MetI-like"/>
</dbReference>
<dbReference type="Proteomes" id="UP000005384">
    <property type="component" value="Unassembled WGS sequence"/>
</dbReference>
<dbReference type="InterPro" id="IPR035906">
    <property type="entry name" value="MetI-like_sf"/>
</dbReference>
<dbReference type="EMBL" id="ADLN01000008">
    <property type="protein sequence ID" value="EHI61090.1"/>
    <property type="molecule type" value="Genomic_DNA"/>
</dbReference>
<evidence type="ECO:0000256" key="3">
    <source>
        <dbReference type="ARBA" id="ARBA00022448"/>
    </source>
</evidence>
<dbReference type="PROSITE" id="PS50928">
    <property type="entry name" value="ABC_TM1"/>
    <property type="match status" value="1"/>
</dbReference>
<name>G5IBM7_9FIRM</name>
<dbReference type="RefSeq" id="WP_006778890.1">
    <property type="nucleotide sequence ID" value="NZ_CP040506.1"/>
</dbReference>
<evidence type="ECO:0000313" key="10">
    <source>
        <dbReference type="EMBL" id="EHI61090.1"/>
    </source>
</evidence>
<feature type="transmembrane region" description="Helical" evidence="8">
    <location>
        <begin position="253"/>
        <end position="272"/>
    </location>
</feature>
<dbReference type="AlphaFoldDB" id="G5IBM7"/>
<gene>
    <name evidence="10" type="ORF">HMPREF9473_00904</name>
</gene>
<keyword evidence="5 8" id="KW-0812">Transmembrane</keyword>
<feature type="transmembrane region" description="Helical" evidence="8">
    <location>
        <begin position="152"/>
        <end position="170"/>
    </location>
</feature>
<dbReference type="GO" id="GO:0055085">
    <property type="term" value="P:transmembrane transport"/>
    <property type="evidence" value="ECO:0007669"/>
    <property type="project" value="InterPro"/>
</dbReference>
<feature type="transmembrane region" description="Helical" evidence="8">
    <location>
        <begin position="109"/>
        <end position="132"/>
    </location>
</feature>
<feature type="transmembrane region" description="Helical" evidence="8">
    <location>
        <begin position="67"/>
        <end position="88"/>
    </location>
</feature>
<organism evidence="10 11">
    <name type="scientific">Hungatella hathewayi WAL-18680</name>
    <dbReference type="NCBI Taxonomy" id="742737"/>
    <lineage>
        <taxon>Bacteria</taxon>
        <taxon>Bacillati</taxon>
        <taxon>Bacillota</taxon>
        <taxon>Clostridia</taxon>
        <taxon>Lachnospirales</taxon>
        <taxon>Lachnospiraceae</taxon>
        <taxon>Hungatella</taxon>
    </lineage>
</organism>
<feature type="transmembrane region" description="Helical" evidence="8">
    <location>
        <begin position="190"/>
        <end position="209"/>
    </location>
</feature>
<sequence length="281" mass="30821">MNIKKQTWKNCLVLLPFAIVVCLYELLPLLQLALNSFHDENTGAWSLSNYGKIFSTPLYQASIVNSIRISLISALVGICVAFIAAKSYHDAGEKFQNFFTMVLNMTSNFSGVPLTFGFMILLGNTGVLTLVAQKLGFLQDFNLYSGNGLTLIYIYFQIPLATLLLIPAFLGIKKEWREAAILLHCGSLRYWFLIGIPNLLTSLLGTLSVLFSNALAAYATAYALLLSNYALLPLQISSKFKGDVRINKELGGALSVVMICLMVAATLVNNYLTKKHAKGAA</sequence>
<evidence type="ECO:0000256" key="2">
    <source>
        <dbReference type="ARBA" id="ARBA00007069"/>
    </source>
</evidence>
<proteinExistence type="inferred from homology"/>
<dbReference type="GO" id="GO:0005886">
    <property type="term" value="C:plasma membrane"/>
    <property type="evidence" value="ECO:0007669"/>
    <property type="project" value="UniProtKB-SubCell"/>
</dbReference>
<evidence type="ECO:0000256" key="4">
    <source>
        <dbReference type="ARBA" id="ARBA00022475"/>
    </source>
</evidence>
<dbReference type="PANTHER" id="PTHR42929">
    <property type="entry name" value="INNER MEMBRANE ABC TRANSPORTER PERMEASE PROTEIN YDCU-RELATED-RELATED"/>
    <property type="match status" value="1"/>
</dbReference>
<evidence type="ECO:0000256" key="5">
    <source>
        <dbReference type="ARBA" id="ARBA00022692"/>
    </source>
</evidence>
<dbReference type="SUPFAM" id="SSF161098">
    <property type="entry name" value="MetI-like"/>
    <property type="match status" value="1"/>
</dbReference>
<keyword evidence="6 8" id="KW-1133">Transmembrane helix</keyword>
<keyword evidence="3 8" id="KW-0813">Transport</keyword>
<keyword evidence="11" id="KW-1185">Reference proteome</keyword>
<dbReference type="PATRIC" id="fig|742737.3.peg.901"/>
<feature type="domain" description="ABC transmembrane type-1" evidence="9">
    <location>
        <begin position="59"/>
        <end position="269"/>
    </location>
</feature>
<dbReference type="Gene3D" id="1.10.3720.10">
    <property type="entry name" value="MetI-like"/>
    <property type="match status" value="1"/>
</dbReference>
<evidence type="ECO:0000256" key="6">
    <source>
        <dbReference type="ARBA" id="ARBA00022989"/>
    </source>
</evidence>
<evidence type="ECO:0000313" key="11">
    <source>
        <dbReference type="Proteomes" id="UP000005384"/>
    </source>
</evidence>
<evidence type="ECO:0000259" key="9">
    <source>
        <dbReference type="PROSITE" id="PS50928"/>
    </source>
</evidence>
<feature type="transmembrane region" description="Helical" evidence="8">
    <location>
        <begin position="12"/>
        <end position="34"/>
    </location>
</feature>
<keyword evidence="7 8" id="KW-0472">Membrane</keyword>